<evidence type="ECO:0000313" key="4">
    <source>
        <dbReference type="EnsemblFungi" id="MAPG_12007T0"/>
    </source>
</evidence>
<dbReference type="OrthoDB" id="443402at2759"/>
<dbReference type="EMBL" id="GL877080">
    <property type="protein sequence ID" value="KLU93066.1"/>
    <property type="molecule type" value="Genomic_DNA"/>
</dbReference>
<reference evidence="4" key="4">
    <citation type="journal article" date="2015" name="G3 (Bethesda)">
        <title>Genome sequences of three phytopathogenic species of the Magnaporthaceae family of fungi.</title>
        <authorList>
            <person name="Okagaki L.H."/>
            <person name="Nunes C.C."/>
            <person name="Sailsbery J."/>
            <person name="Clay B."/>
            <person name="Brown D."/>
            <person name="John T."/>
            <person name="Oh Y."/>
            <person name="Young N."/>
            <person name="Fitzgerald M."/>
            <person name="Haas B.J."/>
            <person name="Zeng Q."/>
            <person name="Young S."/>
            <person name="Adiconis X."/>
            <person name="Fan L."/>
            <person name="Levin J.Z."/>
            <person name="Mitchell T.K."/>
            <person name="Okubara P.A."/>
            <person name="Farman M.L."/>
            <person name="Kohn L.M."/>
            <person name="Birren B."/>
            <person name="Ma L.-J."/>
            <person name="Dean R.A."/>
        </authorList>
    </citation>
    <scope>NUCLEOTIDE SEQUENCE</scope>
    <source>
        <strain evidence="4">ATCC 64411 / 73-15</strain>
    </source>
</reference>
<dbReference type="InterPro" id="IPR056884">
    <property type="entry name" value="NPHP3-like_N"/>
</dbReference>
<reference evidence="5" key="2">
    <citation type="submission" date="2010-05" db="EMBL/GenBank/DDBJ databases">
        <title>The genome sequence of Magnaporthe poae strain ATCC 64411.</title>
        <authorList>
            <person name="Ma L.-J."/>
            <person name="Dead R."/>
            <person name="Young S."/>
            <person name="Zeng Q."/>
            <person name="Koehrsen M."/>
            <person name="Alvarado L."/>
            <person name="Berlin A."/>
            <person name="Chapman S.B."/>
            <person name="Chen Z."/>
            <person name="Freedman E."/>
            <person name="Gellesch M."/>
            <person name="Goldberg J."/>
            <person name="Griggs A."/>
            <person name="Gujja S."/>
            <person name="Heilman E.R."/>
            <person name="Heiman D."/>
            <person name="Hepburn T."/>
            <person name="Howarth C."/>
            <person name="Jen D."/>
            <person name="Larson L."/>
            <person name="Mehta T."/>
            <person name="Neiman D."/>
            <person name="Pearson M."/>
            <person name="Roberts A."/>
            <person name="Saif S."/>
            <person name="Shea T."/>
            <person name="Shenoy N."/>
            <person name="Sisk P."/>
            <person name="Stolte C."/>
            <person name="Sykes S."/>
            <person name="Walk T."/>
            <person name="White J."/>
            <person name="Yandava C."/>
            <person name="Haas B."/>
            <person name="Nusbaum C."/>
            <person name="Birren B."/>
        </authorList>
    </citation>
    <scope>NUCLEOTIDE SEQUENCE [LARGE SCALE GENOMIC DNA]</scope>
    <source>
        <strain evidence="5">ATCC 64411 / 73-15</strain>
    </source>
</reference>
<gene>
    <name evidence="3" type="ORF">MAPG_12007</name>
</gene>
<organism evidence="4 5">
    <name type="scientific">Magnaporthiopsis poae (strain ATCC 64411 / 73-15)</name>
    <name type="common">Kentucky bluegrass fungus</name>
    <name type="synonym">Magnaporthe poae</name>
    <dbReference type="NCBI Taxonomy" id="644358"/>
    <lineage>
        <taxon>Eukaryota</taxon>
        <taxon>Fungi</taxon>
        <taxon>Dikarya</taxon>
        <taxon>Ascomycota</taxon>
        <taxon>Pezizomycotina</taxon>
        <taxon>Sordariomycetes</taxon>
        <taxon>Sordariomycetidae</taxon>
        <taxon>Magnaporthales</taxon>
        <taxon>Magnaporthaceae</taxon>
        <taxon>Magnaporthiopsis</taxon>
    </lineage>
</organism>
<evidence type="ECO:0000256" key="1">
    <source>
        <dbReference type="ARBA" id="ARBA00022737"/>
    </source>
</evidence>
<dbReference type="STRING" id="644358.A0A0C4EGN2"/>
<dbReference type="AlphaFoldDB" id="A0A0C4EGN2"/>
<evidence type="ECO:0000313" key="3">
    <source>
        <dbReference type="EMBL" id="KLU93066.1"/>
    </source>
</evidence>
<dbReference type="Gene3D" id="3.40.50.300">
    <property type="entry name" value="P-loop containing nucleotide triphosphate hydrolases"/>
    <property type="match status" value="1"/>
</dbReference>
<dbReference type="PANTHER" id="PTHR10039:SF5">
    <property type="entry name" value="NACHT DOMAIN-CONTAINING PROTEIN"/>
    <property type="match status" value="1"/>
</dbReference>
<dbReference type="EnsemblFungi" id="MAPG_12007T0">
    <property type="protein sequence ID" value="MAPG_12007T0"/>
    <property type="gene ID" value="MAPG_12007"/>
</dbReference>
<keyword evidence="5" id="KW-1185">Reference proteome</keyword>
<reference evidence="4" key="5">
    <citation type="submission" date="2015-06" db="UniProtKB">
        <authorList>
            <consortium name="EnsemblFungi"/>
        </authorList>
    </citation>
    <scope>IDENTIFICATION</scope>
    <source>
        <strain evidence="4">ATCC 64411</strain>
    </source>
</reference>
<evidence type="ECO:0000259" key="2">
    <source>
        <dbReference type="Pfam" id="PF24883"/>
    </source>
</evidence>
<evidence type="ECO:0000313" key="5">
    <source>
        <dbReference type="Proteomes" id="UP000011715"/>
    </source>
</evidence>
<sequence length="961" mass="107588">MDPLSILSIATAVVAFVDFGSKILVAARGLHADDSNKRAAGELAGELQRLIKDAAKLEERAAMIGNIYSELESPHGLEIDSRILQLGGIAEKTAHGVKSLVLELQNQAQPGTANASKAEKDIARLDKAISQIRTDMGQAFIDCIWLVSMENRRDFREIKMLLRKIERGQEQRAATSSSSARVGDRVSWALAKEELVRQIWLDGPADFALDITSRLRVHGHLGGRRPGSNVAIQNKILHSLNFREMRTRDLAIRDPFGGTFEWIFKPRSSTDIGVPSGAKWLDLHAWLLEDSNSIYWITGKPASGKSTLMRYIQGCESLKSALDQWSGDKQLLVASFYAWNSGVEIQKTEEGIRRTILLQFLRRTPQFISRVFPQRWALFNVFGTGADSSWDLAWSREELREACSNFLDLISGSTFKLALFIDGLDEIEDEGAPDSIVDSFRSRAGAKACVSSRPETEFKDHFGDRRGMTLEEITAYDIAFYVNTIFSRTPAFKELQAGDLAGSSSLAQAVIAGASGVFLWVKLVTEALVSRMSKGDSVKELMNTLDSLPQPKEGMSSLYQAIWGRLEHQDQVAASRWFQIYEAARRLDPRERGTPIAGEDIQLSPGEDIQPSLPGLGAVQIFVAEATDAAEAAKQPYASKMQQMDRRLRGCTKGLLELIHKDGWHYVAYHHRSAKDWIVTHQDQLRSVTPPKFDPVLCLVKACAATFIGDSPNDMNITDADTAFRCTEFIMSLARYTECFYEETHPATELIKWLDVWDTRLREKQDQQNWVAPGYKLGVGSASLVCLREQWRRNGQLEPAFKNTLLGLATQYCALSYIKAKLEGFVREKGQVSLLENALFPRELINDGPIRDEIRDKELDEKSFRARLELIDLLLEHGSDPKEKCIMLYLHEVGKLYGMLEGPLIGCRDKPLRECVPLLAKKLDRPEFWVAVSLAFEKHGGMRARFARAKAGARALFSLAK</sequence>
<dbReference type="eggNOG" id="ENOG502SHWY">
    <property type="taxonomic scope" value="Eukaryota"/>
</dbReference>
<dbReference type="InterPro" id="IPR027417">
    <property type="entry name" value="P-loop_NTPase"/>
</dbReference>
<dbReference type="VEuPathDB" id="FungiDB:MAPG_12007"/>
<accession>A0A0C4EGN2</accession>
<dbReference type="PANTHER" id="PTHR10039">
    <property type="entry name" value="AMELOGENIN"/>
    <property type="match status" value="1"/>
</dbReference>
<keyword evidence="1" id="KW-0677">Repeat</keyword>
<protein>
    <recommendedName>
        <fullName evidence="2">Nephrocystin 3-like N-terminal domain-containing protein</fullName>
    </recommendedName>
</protein>
<dbReference type="EMBL" id="ADBL01003014">
    <property type="status" value="NOT_ANNOTATED_CDS"/>
    <property type="molecule type" value="Genomic_DNA"/>
</dbReference>
<reference evidence="3" key="3">
    <citation type="submission" date="2011-03" db="EMBL/GenBank/DDBJ databases">
        <title>Annotation of Magnaporthe poae ATCC 64411.</title>
        <authorList>
            <person name="Ma L.-J."/>
            <person name="Dead R."/>
            <person name="Young S.K."/>
            <person name="Zeng Q."/>
            <person name="Gargeya S."/>
            <person name="Fitzgerald M."/>
            <person name="Haas B."/>
            <person name="Abouelleil A."/>
            <person name="Alvarado L."/>
            <person name="Arachchi H.M."/>
            <person name="Berlin A."/>
            <person name="Brown A."/>
            <person name="Chapman S.B."/>
            <person name="Chen Z."/>
            <person name="Dunbar C."/>
            <person name="Freedman E."/>
            <person name="Gearin G."/>
            <person name="Gellesch M."/>
            <person name="Goldberg J."/>
            <person name="Griggs A."/>
            <person name="Gujja S."/>
            <person name="Heiman D."/>
            <person name="Howarth C."/>
            <person name="Larson L."/>
            <person name="Lui A."/>
            <person name="MacDonald P.J.P."/>
            <person name="Mehta T."/>
            <person name="Montmayeur A."/>
            <person name="Murphy C."/>
            <person name="Neiman D."/>
            <person name="Pearson M."/>
            <person name="Priest M."/>
            <person name="Roberts A."/>
            <person name="Saif S."/>
            <person name="Shea T."/>
            <person name="Shenoy N."/>
            <person name="Sisk P."/>
            <person name="Stolte C."/>
            <person name="Sykes S."/>
            <person name="Yandava C."/>
            <person name="Wortman J."/>
            <person name="Nusbaum C."/>
            <person name="Birren B."/>
        </authorList>
    </citation>
    <scope>NUCLEOTIDE SEQUENCE</scope>
    <source>
        <strain evidence="3">ATCC 64411</strain>
    </source>
</reference>
<feature type="domain" description="Nephrocystin 3-like N-terminal" evidence="2">
    <location>
        <begin position="284"/>
        <end position="453"/>
    </location>
</feature>
<dbReference type="Proteomes" id="UP000011715">
    <property type="component" value="Unassembled WGS sequence"/>
</dbReference>
<name>A0A0C4EGN2_MAGP6</name>
<reference evidence="3" key="1">
    <citation type="submission" date="2010-05" db="EMBL/GenBank/DDBJ databases">
        <title>The Genome Sequence of Magnaporthe poae strain ATCC 64411.</title>
        <authorList>
            <consortium name="The Broad Institute Genome Sequencing Platform"/>
            <consortium name="Broad Institute Genome Sequencing Center for Infectious Disease"/>
            <person name="Ma L.-J."/>
            <person name="Dead R."/>
            <person name="Young S."/>
            <person name="Zeng Q."/>
            <person name="Koehrsen M."/>
            <person name="Alvarado L."/>
            <person name="Berlin A."/>
            <person name="Chapman S.B."/>
            <person name="Chen Z."/>
            <person name="Freedman E."/>
            <person name="Gellesch M."/>
            <person name="Goldberg J."/>
            <person name="Griggs A."/>
            <person name="Gujja S."/>
            <person name="Heilman E.R."/>
            <person name="Heiman D."/>
            <person name="Hepburn T."/>
            <person name="Howarth C."/>
            <person name="Jen D."/>
            <person name="Larson L."/>
            <person name="Mehta T."/>
            <person name="Neiman D."/>
            <person name="Pearson M."/>
            <person name="Roberts A."/>
            <person name="Saif S."/>
            <person name="Shea T."/>
            <person name="Shenoy N."/>
            <person name="Sisk P."/>
            <person name="Stolte C."/>
            <person name="Sykes S."/>
            <person name="Walk T."/>
            <person name="White J."/>
            <person name="Yandava C."/>
            <person name="Haas B."/>
            <person name="Nusbaum C."/>
            <person name="Birren B."/>
        </authorList>
    </citation>
    <scope>NUCLEOTIDE SEQUENCE</scope>
    <source>
        <strain evidence="3">ATCC 64411</strain>
    </source>
</reference>
<proteinExistence type="predicted"/>
<dbReference type="Pfam" id="PF24883">
    <property type="entry name" value="NPHP3_N"/>
    <property type="match status" value="1"/>
</dbReference>